<feature type="compositionally biased region" description="Pro residues" evidence="1">
    <location>
        <begin position="375"/>
        <end position="387"/>
    </location>
</feature>
<dbReference type="EMBL" id="CP036275">
    <property type="protein sequence ID" value="QDU37303.1"/>
    <property type="molecule type" value="Genomic_DNA"/>
</dbReference>
<reference evidence="2 3" key="1">
    <citation type="submission" date="2019-02" db="EMBL/GenBank/DDBJ databases">
        <title>Deep-cultivation of Planctomycetes and their phenomic and genomic characterization uncovers novel biology.</title>
        <authorList>
            <person name="Wiegand S."/>
            <person name="Jogler M."/>
            <person name="Boedeker C."/>
            <person name="Pinto D."/>
            <person name="Vollmers J."/>
            <person name="Rivas-Marin E."/>
            <person name="Kohn T."/>
            <person name="Peeters S.H."/>
            <person name="Heuer A."/>
            <person name="Rast P."/>
            <person name="Oberbeckmann S."/>
            <person name="Bunk B."/>
            <person name="Jeske O."/>
            <person name="Meyerdierks A."/>
            <person name="Storesund J.E."/>
            <person name="Kallscheuer N."/>
            <person name="Luecker S."/>
            <person name="Lage O.M."/>
            <person name="Pohl T."/>
            <person name="Merkel B.J."/>
            <person name="Hornburger P."/>
            <person name="Mueller R.-W."/>
            <person name="Bruemmer F."/>
            <person name="Labrenz M."/>
            <person name="Spormann A.M."/>
            <person name="Op den Camp H."/>
            <person name="Overmann J."/>
            <person name="Amann R."/>
            <person name="Jetten M.S.M."/>
            <person name="Mascher T."/>
            <person name="Medema M.H."/>
            <person name="Devos D.P."/>
            <person name="Kaster A.-K."/>
            <person name="Ovreas L."/>
            <person name="Rohde M."/>
            <person name="Galperin M.Y."/>
            <person name="Jogler C."/>
        </authorList>
    </citation>
    <scope>NUCLEOTIDE SEQUENCE [LARGE SCALE GENOMIC DNA]</scope>
    <source>
        <strain evidence="2 3">Mal4</strain>
    </source>
</reference>
<dbReference type="KEGG" id="mri:Mal4_16130"/>
<name>A0A517Z486_9PLAN</name>
<proteinExistence type="predicted"/>
<organism evidence="2 3">
    <name type="scientific">Maioricimonas rarisocia</name>
    <dbReference type="NCBI Taxonomy" id="2528026"/>
    <lineage>
        <taxon>Bacteria</taxon>
        <taxon>Pseudomonadati</taxon>
        <taxon>Planctomycetota</taxon>
        <taxon>Planctomycetia</taxon>
        <taxon>Planctomycetales</taxon>
        <taxon>Planctomycetaceae</taxon>
        <taxon>Maioricimonas</taxon>
    </lineage>
</organism>
<feature type="compositionally biased region" description="Polar residues" evidence="1">
    <location>
        <begin position="390"/>
        <end position="404"/>
    </location>
</feature>
<feature type="region of interest" description="Disordered" evidence="1">
    <location>
        <begin position="364"/>
        <end position="404"/>
    </location>
</feature>
<evidence type="ECO:0000313" key="2">
    <source>
        <dbReference type="EMBL" id="QDU37303.1"/>
    </source>
</evidence>
<keyword evidence="3" id="KW-1185">Reference proteome</keyword>
<dbReference type="Proteomes" id="UP000320496">
    <property type="component" value="Chromosome"/>
</dbReference>
<sequence>MMWRSSLPLFAMLLLVTGLSGCGFFGSSEDEAEIELPEWLTEETPAAGPDASAVQPAAAQSAAAMSAVPAVPTAPPQSRARLELKLHPGDRFPLRKVVSQELTQAALNGTPQVSRSQLDLLLAITVKEVTADRTHLGITYDRVRFTQDIGGERIEYDSANPPQQIPPVLQAYHGMVRDGFSFWIGQDNRIVEIVGFQQFLERCLANVPVDRRQQVLLAMEAGTGEKGISDFIDNTIGLLPYNTETSPGDTWRRPRRISRPVPMELNTNYTLTELNDQFAVVQIEGTIAPSTTLGHGADTNPNVRITVKGGSATGQCTLFRDTGLPRESRVTRTVDMKVTMASGIEFDQHKRTETVIEAYPGGQRQNATSIGLSPAPSPAPALTPPLNVPAVQQATHQASGPSLR</sequence>
<dbReference type="OrthoDB" id="212616at2"/>
<dbReference type="RefSeq" id="WP_145368083.1">
    <property type="nucleotide sequence ID" value="NZ_CP036275.1"/>
</dbReference>
<gene>
    <name evidence="2" type="ORF">Mal4_16130</name>
</gene>
<dbReference type="AlphaFoldDB" id="A0A517Z486"/>
<evidence type="ECO:0008006" key="4">
    <source>
        <dbReference type="Google" id="ProtNLM"/>
    </source>
</evidence>
<evidence type="ECO:0000313" key="3">
    <source>
        <dbReference type="Proteomes" id="UP000320496"/>
    </source>
</evidence>
<dbReference type="Pfam" id="PF19777">
    <property type="entry name" value="DUF6263"/>
    <property type="match status" value="1"/>
</dbReference>
<dbReference type="InterPro" id="IPR046230">
    <property type="entry name" value="DUF6263"/>
</dbReference>
<accession>A0A517Z486</accession>
<evidence type="ECO:0000256" key="1">
    <source>
        <dbReference type="SAM" id="MobiDB-lite"/>
    </source>
</evidence>
<protein>
    <recommendedName>
        <fullName evidence="4">Lipoprotein</fullName>
    </recommendedName>
</protein>
<dbReference type="PROSITE" id="PS51257">
    <property type="entry name" value="PROKAR_LIPOPROTEIN"/>
    <property type="match status" value="1"/>
</dbReference>